<dbReference type="SUPFAM" id="SSF53448">
    <property type="entry name" value="Nucleotide-diphospho-sugar transferases"/>
    <property type="match status" value="1"/>
</dbReference>
<evidence type="ECO:0000259" key="1">
    <source>
        <dbReference type="Pfam" id="PF12804"/>
    </source>
</evidence>
<keyword evidence="3" id="KW-1185">Reference proteome</keyword>
<keyword evidence="2" id="KW-0808">Transferase</keyword>
<dbReference type="EMBL" id="JBHFNT010000100">
    <property type="protein sequence ID" value="MFB2835218.1"/>
    <property type="molecule type" value="Genomic_DNA"/>
</dbReference>
<feature type="domain" description="MobA-like NTP transferase" evidence="1">
    <location>
        <begin position="10"/>
        <end position="166"/>
    </location>
</feature>
<name>A0ABV4WKM9_9CYAN</name>
<reference evidence="2 3" key="1">
    <citation type="submission" date="2024-09" db="EMBL/GenBank/DDBJ databases">
        <title>Floridaenema gen nov. (Aerosakkonemataceae, Aerosakkonematales ord. nov., Cyanobacteria) from benthic tropical and subtropical fresh waters, with the description of four new species.</title>
        <authorList>
            <person name="Moretto J.A."/>
            <person name="Berthold D.E."/>
            <person name="Lefler F.W."/>
            <person name="Huang I.-S."/>
            <person name="Laughinghouse H. IV."/>
        </authorList>
    </citation>
    <scope>NUCLEOTIDE SEQUENCE [LARGE SCALE GENOMIC DNA]</scope>
    <source>
        <strain evidence="2 3">BLCC-F167</strain>
    </source>
</reference>
<sequence length="210" mass="23859">MTNYKKNFTIILAAGKSTRMGACKTSIPWYNNQTLLQYQVTEFLKADFIPIVVLSPKNAASQPNLPSEIQIIINPNPEFGKTSSILTGLTQIPQDFTALAISAVDQPRPREVYQKLHYFHLLNKALITAPTYSDRIGHPLLFSPEMLPYLNSISEATQGLRQIVKEFHSKIQKVEFDHPIVLADLNTPEHYQTWFKSTLLRFSAKAQQRT</sequence>
<dbReference type="Pfam" id="PF12804">
    <property type="entry name" value="NTP_transf_3"/>
    <property type="match status" value="1"/>
</dbReference>
<dbReference type="InterPro" id="IPR025877">
    <property type="entry name" value="MobA-like_NTP_Trfase"/>
</dbReference>
<dbReference type="Gene3D" id="3.90.550.10">
    <property type="entry name" value="Spore Coat Polysaccharide Biosynthesis Protein SpsA, Chain A"/>
    <property type="match status" value="1"/>
</dbReference>
<proteinExistence type="predicted"/>
<dbReference type="PANTHER" id="PTHR43777:SF1">
    <property type="entry name" value="MOLYBDENUM COFACTOR CYTIDYLYLTRANSFERASE"/>
    <property type="match status" value="1"/>
</dbReference>
<organism evidence="2 3">
    <name type="scientific">Floridaenema evergladense BLCC-F167</name>
    <dbReference type="NCBI Taxonomy" id="3153639"/>
    <lineage>
        <taxon>Bacteria</taxon>
        <taxon>Bacillati</taxon>
        <taxon>Cyanobacteriota</taxon>
        <taxon>Cyanophyceae</taxon>
        <taxon>Oscillatoriophycideae</taxon>
        <taxon>Aerosakkonematales</taxon>
        <taxon>Aerosakkonemataceae</taxon>
        <taxon>Floridanema</taxon>
        <taxon>Floridanema evergladense</taxon>
    </lineage>
</organism>
<dbReference type="RefSeq" id="WP_413277639.1">
    <property type="nucleotide sequence ID" value="NZ_JBHFNT010000100.1"/>
</dbReference>
<dbReference type="InterPro" id="IPR029044">
    <property type="entry name" value="Nucleotide-diphossugar_trans"/>
</dbReference>
<dbReference type="GO" id="GO:0016740">
    <property type="term" value="F:transferase activity"/>
    <property type="evidence" value="ECO:0007669"/>
    <property type="project" value="UniProtKB-KW"/>
</dbReference>
<dbReference type="CDD" id="cd04182">
    <property type="entry name" value="GT_2_like_f"/>
    <property type="match status" value="1"/>
</dbReference>
<gene>
    <name evidence="2" type="ORF">ACE1CA_11870</name>
</gene>
<accession>A0ABV4WKM9</accession>
<evidence type="ECO:0000313" key="3">
    <source>
        <dbReference type="Proteomes" id="UP001576780"/>
    </source>
</evidence>
<comment type="caution">
    <text evidence="2">The sequence shown here is derived from an EMBL/GenBank/DDBJ whole genome shotgun (WGS) entry which is preliminary data.</text>
</comment>
<dbReference type="PANTHER" id="PTHR43777">
    <property type="entry name" value="MOLYBDENUM COFACTOR CYTIDYLYLTRANSFERASE"/>
    <property type="match status" value="1"/>
</dbReference>
<evidence type="ECO:0000313" key="2">
    <source>
        <dbReference type="EMBL" id="MFB2835218.1"/>
    </source>
</evidence>
<protein>
    <submittedName>
        <fullName evidence="2">NTP transferase domain-containing protein</fullName>
    </submittedName>
</protein>
<dbReference type="Proteomes" id="UP001576780">
    <property type="component" value="Unassembled WGS sequence"/>
</dbReference>